<dbReference type="Gene3D" id="3.30.70.1150">
    <property type="entry name" value="ACT-like. Chain A, domain 2"/>
    <property type="match status" value="1"/>
</dbReference>
<comment type="function">
    <text evidence="8">Catalyzes the conversion of 2 pyruvate molecules into acetolactate in the first common step of the biosynthetic pathway of the branched-amino acids such as leucine, isoleucine, and valine.</text>
</comment>
<dbReference type="UniPathway" id="UPA00047">
    <property type="reaction ID" value="UER00055"/>
</dbReference>
<dbReference type="GO" id="GO:0009097">
    <property type="term" value="P:isoleucine biosynthetic process"/>
    <property type="evidence" value="ECO:0007669"/>
    <property type="project" value="UniProtKB-UniRule"/>
</dbReference>
<evidence type="ECO:0000313" key="11">
    <source>
        <dbReference type="Proteomes" id="UP000005868"/>
    </source>
</evidence>
<comment type="pathway">
    <text evidence="2 8">Amino-acid biosynthesis; L-valine biosynthesis; L-valine from pyruvate: step 1/4.</text>
</comment>
<dbReference type="InterPro" id="IPR004789">
    <property type="entry name" value="Acetalactate_synth_ssu"/>
</dbReference>
<comment type="catalytic activity">
    <reaction evidence="7 8">
        <text>2 pyruvate + H(+) = (2S)-2-acetolactate + CO2</text>
        <dbReference type="Rhea" id="RHEA:25249"/>
        <dbReference type="ChEBI" id="CHEBI:15361"/>
        <dbReference type="ChEBI" id="CHEBI:15378"/>
        <dbReference type="ChEBI" id="CHEBI:16526"/>
        <dbReference type="ChEBI" id="CHEBI:58476"/>
        <dbReference type="EC" id="2.2.1.6"/>
    </reaction>
</comment>
<feature type="domain" description="ACT" evidence="9">
    <location>
        <begin position="4"/>
        <end position="78"/>
    </location>
</feature>
<evidence type="ECO:0000256" key="6">
    <source>
        <dbReference type="ARBA" id="ARBA00023304"/>
    </source>
</evidence>
<evidence type="ECO:0000256" key="2">
    <source>
        <dbReference type="ARBA" id="ARBA00005025"/>
    </source>
</evidence>
<dbReference type="SUPFAM" id="SSF55021">
    <property type="entry name" value="ACT-like"/>
    <property type="match status" value="2"/>
</dbReference>
<gene>
    <name evidence="10" type="ordered locus">Tlie_0143</name>
</gene>
<dbReference type="CDD" id="cd04878">
    <property type="entry name" value="ACT_AHAS"/>
    <property type="match status" value="1"/>
</dbReference>
<dbReference type="OrthoDB" id="9787365at2"/>
<dbReference type="InterPro" id="IPR002912">
    <property type="entry name" value="ACT_dom"/>
</dbReference>
<dbReference type="UniPathway" id="UPA00049">
    <property type="reaction ID" value="UER00059"/>
</dbReference>
<dbReference type="KEGG" id="tli:Tlie_0143"/>
<keyword evidence="5 8" id="KW-0028">Amino-acid biosynthesis</keyword>
<dbReference type="PANTHER" id="PTHR30239:SF0">
    <property type="entry name" value="ACETOLACTATE SYNTHASE SMALL SUBUNIT 1, CHLOROPLASTIC"/>
    <property type="match status" value="1"/>
</dbReference>
<dbReference type="STRING" id="580340.Tlie_0143"/>
<name>G7V5Y4_THELD</name>
<evidence type="ECO:0000256" key="7">
    <source>
        <dbReference type="ARBA" id="ARBA00048670"/>
    </source>
</evidence>
<dbReference type="GO" id="GO:0009099">
    <property type="term" value="P:L-valine biosynthetic process"/>
    <property type="evidence" value="ECO:0007669"/>
    <property type="project" value="UniProtKB-UniRule"/>
</dbReference>
<dbReference type="Pfam" id="PF10369">
    <property type="entry name" value="ALS_ss_C"/>
    <property type="match status" value="1"/>
</dbReference>
<evidence type="ECO:0000256" key="4">
    <source>
        <dbReference type="ARBA" id="ARBA00011744"/>
    </source>
</evidence>
<dbReference type="Pfam" id="PF22629">
    <property type="entry name" value="ACT_AHAS_ss"/>
    <property type="match status" value="1"/>
</dbReference>
<dbReference type="EC" id="2.2.1.6" evidence="8"/>
<evidence type="ECO:0000259" key="9">
    <source>
        <dbReference type="PROSITE" id="PS51671"/>
    </source>
</evidence>
<reference evidence="11" key="1">
    <citation type="submission" date="2011-10" db="EMBL/GenBank/DDBJ databases">
        <title>The complete genome of chromosome of Thermovirga lienii DSM 17291.</title>
        <authorList>
            <consortium name="US DOE Joint Genome Institute (JGI-PGF)"/>
            <person name="Lucas S."/>
            <person name="Copeland A."/>
            <person name="Lapidus A."/>
            <person name="Glavina del Rio T."/>
            <person name="Dalin E."/>
            <person name="Tice H."/>
            <person name="Bruce D."/>
            <person name="Goodwin L."/>
            <person name="Pitluck S."/>
            <person name="Peters L."/>
            <person name="Mikhailova N."/>
            <person name="Saunders E."/>
            <person name="Kyrpides N."/>
            <person name="Mavromatis K."/>
            <person name="Ivanova N."/>
            <person name="Last F.I."/>
            <person name="Brettin T."/>
            <person name="Detter J.C."/>
            <person name="Han C."/>
            <person name="Larimer F."/>
            <person name="Land M."/>
            <person name="Hauser L."/>
            <person name="Markowitz V."/>
            <person name="Cheng J.-F."/>
            <person name="Hugenholtz P."/>
            <person name="Woyke T."/>
            <person name="Wu D."/>
            <person name="Spring S."/>
            <person name="Schroeder M."/>
            <person name="Brambilla E.-M."/>
            <person name="Klenk H.-P."/>
            <person name="Eisen J.A."/>
        </authorList>
    </citation>
    <scope>NUCLEOTIDE SEQUENCE [LARGE SCALE GENOMIC DNA]</scope>
    <source>
        <strain evidence="11">ATCC BAA-1197 / DSM 17291 / Cas60314</strain>
    </source>
</reference>
<dbReference type="EMBL" id="CP003096">
    <property type="protein sequence ID" value="AER65889.1"/>
    <property type="molecule type" value="Genomic_DNA"/>
</dbReference>
<evidence type="ECO:0000256" key="3">
    <source>
        <dbReference type="ARBA" id="ARBA00006341"/>
    </source>
</evidence>
<keyword evidence="6 8" id="KW-0100">Branched-chain amino acid biosynthesis</keyword>
<dbReference type="NCBIfam" id="NF008864">
    <property type="entry name" value="PRK11895.1"/>
    <property type="match status" value="1"/>
</dbReference>
<dbReference type="eggNOG" id="COG0440">
    <property type="taxonomic scope" value="Bacteria"/>
</dbReference>
<dbReference type="InterPro" id="IPR045865">
    <property type="entry name" value="ACT-like_dom_sf"/>
</dbReference>
<dbReference type="Proteomes" id="UP000005868">
    <property type="component" value="Chromosome"/>
</dbReference>
<proteinExistence type="inferred from homology"/>
<organism evidence="10 11">
    <name type="scientific">Thermovirga lienii (strain ATCC BAA-1197 / DSM 17291 / Cas60314)</name>
    <dbReference type="NCBI Taxonomy" id="580340"/>
    <lineage>
        <taxon>Bacteria</taxon>
        <taxon>Thermotogati</taxon>
        <taxon>Synergistota</taxon>
        <taxon>Synergistia</taxon>
        <taxon>Synergistales</taxon>
        <taxon>Thermovirgaceae</taxon>
        <taxon>Thermovirga</taxon>
    </lineage>
</organism>
<evidence type="ECO:0000256" key="8">
    <source>
        <dbReference type="RuleBase" id="RU368092"/>
    </source>
</evidence>
<dbReference type="NCBIfam" id="TIGR00119">
    <property type="entry name" value="acolac_sm"/>
    <property type="match status" value="1"/>
</dbReference>
<comment type="subunit">
    <text evidence="4 8">Dimer of large and small chains.</text>
</comment>
<protein>
    <recommendedName>
        <fullName evidence="8">Acetolactate synthase small subunit</fullName>
        <shortName evidence="8">AHAS</shortName>
        <shortName evidence="8">ALS</shortName>
        <ecNumber evidence="8">2.2.1.6</ecNumber>
    </recommendedName>
    <alternativeName>
        <fullName evidence="8">Acetohydroxy-acid synthase small subunit</fullName>
    </alternativeName>
</protein>
<dbReference type="InterPro" id="IPR054480">
    <property type="entry name" value="AHAS_small-like_ACT"/>
</dbReference>
<keyword evidence="8 10" id="KW-0808">Transferase</keyword>
<keyword evidence="11" id="KW-1185">Reference proteome</keyword>
<dbReference type="HOGENOM" id="CLU_055003_1_3_0"/>
<sequence>MKHTISVLAEDHPGVLTRLAGLISRRGYNVDSLSVGRTEKEGISRFTLVVSGDDETVQQIEKQLEKLIEVIEVKDLSKGPFVERWMVLAKVKAPMEQRPLLLQTAEVFRSRVVDIGEDSIIFETTGDRGKVTAFLEAVKPFGLVEISSSGAVALERAGFANGHS</sequence>
<dbReference type="GO" id="GO:0003984">
    <property type="term" value="F:acetolactate synthase activity"/>
    <property type="evidence" value="ECO:0007669"/>
    <property type="project" value="UniProtKB-UniRule"/>
</dbReference>
<dbReference type="Gene3D" id="3.30.70.260">
    <property type="match status" value="1"/>
</dbReference>
<dbReference type="PROSITE" id="PS51671">
    <property type="entry name" value="ACT"/>
    <property type="match status" value="1"/>
</dbReference>
<evidence type="ECO:0000256" key="5">
    <source>
        <dbReference type="ARBA" id="ARBA00022605"/>
    </source>
</evidence>
<dbReference type="InterPro" id="IPR019455">
    <property type="entry name" value="Acetolactate_synth_ssu_C"/>
</dbReference>
<evidence type="ECO:0000313" key="10">
    <source>
        <dbReference type="EMBL" id="AER65889.1"/>
    </source>
</evidence>
<dbReference type="GO" id="GO:0005829">
    <property type="term" value="C:cytosol"/>
    <property type="evidence" value="ECO:0007669"/>
    <property type="project" value="TreeGrafter"/>
</dbReference>
<dbReference type="GO" id="GO:1990610">
    <property type="term" value="F:acetolactate synthase regulator activity"/>
    <property type="evidence" value="ECO:0007669"/>
    <property type="project" value="UniProtKB-UniRule"/>
</dbReference>
<comment type="pathway">
    <text evidence="1 8">Amino-acid biosynthesis; L-isoleucine biosynthesis; L-isoleucine from 2-oxobutanoate: step 1/4.</text>
</comment>
<dbReference type="InterPro" id="IPR027271">
    <property type="entry name" value="Acetolactate_synth/TF_NikR_C"/>
</dbReference>
<evidence type="ECO:0000256" key="1">
    <source>
        <dbReference type="ARBA" id="ARBA00004974"/>
    </source>
</evidence>
<dbReference type="AlphaFoldDB" id="G7V5Y4"/>
<reference evidence="10 11" key="2">
    <citation type="journal article" date="2012" name="Stand. Genomic Sci.">
        <title>Genome sequence of the moderately thermophilic, amino-acid-degrading and sulfur-reducing bacterium Thermovirga lienii type strain (Cas60314(T)).</title>
        <authorList>
            <person name="Goker M."/>
            <person name="Saunders E."/>
            <person name="Lapidus A."/>
            <person name="Nolan M."/>
            <person name="Lucas S."/>
            <person name="Hammon N."/>
            <person name="Deshpande S."/>
            <person name="Cheng J.F."/>
            <person name="Han C."/>
            <person name="Tapia R."/>
            <person name="Goodwin L.A."/>
            <person name="Pitluck S."/>
            <person name="Liolios K."/>
            <person name="Mavromatis K."/>
            <person name="Pagani I."/>
            <person name="Ivanova N."/>
            <person name="Mikhailova N."/>
            <person name="Pati A."/>
            <person name="Chen A."/>
            <person name="Palaniappan K."/>
            <person name="Land M."/>
            <person name="Chang Y.J."/>
            <person name="Jeffries C.D."/>
            <person name="Brambilla E.M."/>
            <person name="Rohde M."/>
            <person name="Spring S."/>
            <person name="Detter J.C."/>
            <person name="Woyke T."/>
            <person name="Bristow J."/>
            <person name="Eisen J.A."/>
            <person name="Markowitz V."/>
            <person name="Hugenholtz P."/>
            <person name="Kyrpides N.C."/>
            <person name="Klenk H.P."/>
        </authorList>
    </citation>
    <scope>NUCLEOTIDE SEQUENCE [LARGE SCALE GENOMIC DNA]</scope>
    <source>
        <strain evidence="11">ATCC BAA-1197 / DSM 17291 / Cas60314</strain>
    </source>
</reference>
<dbReference type="FunFam" id="3.30.70.260:FF:000001">
    <property type="entry name" value="Acetolactate synthase, small subunit"/>
    <property type="match status" value="1"/>
</dbReference>
<accession>G7V5Y4</accession>
<dbReference type="PANTHER" id="PTHR30239">
    <property type="entry name" value="ACETOLACTATE SYNTHASE SMALL SUBUNIT"/>
    <property type="match status" value="1"/>
</dbReference>
<comment type="similarity">
    <text evidence="3 8">Belongs to the acetolactate synthase small subunit family.</text>
</comment>
<dbReference type="InterPro" id="IPR039557">
    <property type="entry name" value="AHAS_ACT"/>
</dbReference>